<evidence type="ECO:0000313" key="2">
    <source>
        <dbReference type="Proteomes" id="UP001143856"/>
    </source>
</evidence>
<gene>
    <name evidence="1" type="ORF">NUW58_g836</name>
</gene>
<name>A0ACC1PMP8_9PEZI</name>
<reference evidence="1" key="1">
    <citation type="submission" date="2022-10" db="EMBL/GenBank/DDBJ databases">
        <title>Genome Sequence of Xylaria curta.</title>
        <authorList>
            <person name="Buettner E."/>
        </authorList>
    </citation>
    <scope>NUCLEOTIDE SEQUENCE</scope>
    <source>
        <strain evidence="1">Babe10</strain>
    </source>
</reference>
<comment type="caution">
    <text evidence="1">The sequence shown here is derived from an EMBL/GenBank/DDBJ whole genome shotgun (WGS) entry which is preliminary data.</text>
</comment>
<organism evidence="1 2">
    <name type="scientific">Xylaria curta</name>
    <dbReference type="NCBI Taxonomy" id="42375"/>
    <lineage>
        <taxon>Eukaryota</taxon>
        <taxon>Fungi</taxon>
        <taxon>Dikarya</taxon>
        <taxon>Ascomycota</taxon>
        <taxon>Pezizomycotina</taxon>
        <taxon>Sordariomycetes</taxon>
        <taxon>Xylariomycetidae</taxon>
        <taxon>Xylariales</taxon>
        <taxon>Xylariaceae</taxon>
        <taxon>Xylaria</taxon>
    </lineage>
</organism>
<accession>A0ACC1PMP8</accession>
<dbReference type="Proteomes" id="UP001143856">
    <property type="component" value="Unassembled WGS sequence"/>
</dbReference>
<protein>
    <submittedName>
        <fullName evidence="1">Uncharacterized protein</fullName>
    </submittedName>
</protein>
<evidence type="ECO:0000313" key="1">
    <source>
        <dbReference type="EMBL" id="KAJ2996860.1"/>
    </source>
</evidence>
<sequence>MEVVTAMLAWALSSTCRNLSESNSLWGFCPRVDVVTELQGRLSAGAEIFLPGSNGYYQATNRWSTLDAPSARIVVVPSVEGDVSEIVKYANLRNIPYLAVNGGHGAITTVGKLRNGIEIRLSKLSSVEIAHDGTTAKIGGGTLSKTVIDSLWAQAKQTDSDLWWAMQGAGHNFGIVTSVTSKIYNVELPDWAYASFVFAGDKVEDLYGAINKHLLKDGQQPPVIMFFILQEGAKAVDPIYSRPFVDLGPLSTDTGSGSYVDLPAWTGNSNDAPPCKKAGLVNIRFPIDLMTYNVAAQRRAYELFATATHKTPALNGSLFLFEGYSLQGVKAIPSDQTAYPTRGHNLLVAPLITYAPDTQELDKTAAELGESLRLILHEGSGQKEMHTYVNYAFGGENASNCIVLINGIECYRDLPDTDDETETLNRKPAIVERFPGSEVVELNAFPEPEVRSILPMTDWISQSATEAVEVLEAASQKGPVYKPIVFIANNIGVALAKQILLLTFNRGNNYALARRTVAMFFAGYPGFNDAIHYRHHEGVVLELLLGRKQRLLSETFTEMLNTLPNVLYLLDIEFAAIDTRYCPIYLPSLPLNLESLSPELEQAFFETDHVLGSKHTQLLSTYESFLQRAREMASELRRPAPIRENLESTGWVLDHSTFRRWLDPSSSSILFINGPEGSGKTTLSLTIPHLLETQNRKLASDLASNQESKAAMQQALFRKLSEIASKRPGREGYFDGATHHPCFLNLNHFDATLRVALLESTDTQSTRASLTQTLEYVESIGSTDRVYELLLCNLENFSMAKEALNWAFHATRPLTVSELSVAIALSSIFKGDAGSKLEIPEGEDVTTLLEDNISWNLERDLQGIIGIAVQLVGTVDKVCIIDNSFRQYFESFKDLFIPEFHSRITQRCLAYISSASKHANCGSNGVKCPSRAHALLDYADQNWTEHYRLSVHPNTILDQEATAFLMGNEGLVWFERLQINAKNVLDAMDENPLVMAAERGLTHVVKGIRAALHPPLTKGWNSEVALQAAIWRGDLDIFEAILPMVLPYLEPTSLQRCLQLASEYGHTQHANIILSNLFVGHFEAFATSKDPPCLIAARNGHMETLTVLLNRLPEDAVLQTDSLSRTVIHWAAAWGDANALKNLNKRKGVREKILSTDRENTTALHLAAAAGSVEAVEFLLEVSRELIQMKDGNDLTALHIAAKEGHQAVLDTLIKFGADVWARSGDGKDAHCALELAAEAGHLPVVSLLANQMKRSFGERLEQNGNQTDSAYESDPSQPDGSDELNLYIHSSLSLAVRGGYSHIVRYILRECGEHISALGFRFIAQNYYNLSCNDTIKVFFSEGVNLAQEDGAGPLLLASTVIDGRADMVKYAVETLAGYSLDSPRVSFGDGGNIFHFAARRSHRAVMRELLQHPQAGVLLQNTDALGDKPLDTAAMKGQEGAVKELLRVIRARRRLFKSLFRAIEGRRISIVKLLLDHGWEAGFRDEEANTPFHCAVSNGQIEIAKLLAERSATNPFNEWNNAGDTSLHMAVSKKDKHMIRWLLDNGADPNFRSYGSGLSPVHLLCQSGGADTEEMVREFGSTEDGLSEITGERRIQTDFSLPTSDGTTAIHYAINLKDHGLIEALLEQRPNLNAEITETRVTPLMVAITEGLDIEGIKLLLRPEARADLNKRDCENISALDMGIDMEEWPIVKELVWAGANVNPRDIGDSPTPLYIVTSKLNLSMVEFLLENGADPHISGLEWLPPFELALAEGDDEIAKAILESDNFNIKMDSAPYSLGSHLHAALYMDQREIFNILVRKGANTERSAPPYGNPIHLAVSIDYSFDESQEFVEALVGIGADVNAKDLGGRTVLSLIVTEHQDSDISYLLDLNADPNVPDRLGATPLHYAAQDSSSHNLQRLIEKGGDVTSKDNCNRSVLHKAAGSGNHAKFMTVLKSLPEDCRNEHLASAIYPAIARRSGGIVKTILEETKIRLDGRDRNGWTVLEVAEAYGDEELISMLREQAEELESDEVYSGEKVKPTGWDPNDIGSRVQLFDDGIGGSVQGVIEPLTDVAPTTMRANACMCPDPETNIFYFEVTILQAAFVGVGFCEEYARLDKAVGVSEGSWGYHSDDGSAYGGDSRKRKTYGSSFSMKDGEAGKETVVGCGVDFRNKVAFFTLNGENQGYVFDNICGQLYPSVSLIPGTEESRVLVNFGQRPFLYKF</sequence>
<keyword evidence="2" id="KW-1185">Reference proteome</keyword>
<proteinExistence type="predicted"/>
<dbReference type="EMBL" id="JAPDGR010000079">
    <property type="protein sequence ID" value="KAJ2996860.1"/>
    <property type="molecule type" value="Genomic_DNA"/>
</dbReference>